<dbReference type="Gene3D" id="3.40.1190.20">
    <property type="match status" value="1"/>
</dbReference>
<dbReference type="SMART" id="SM00248">
    <property type="entry name" value="ANK"/>
    <property type="match status" value="2"/>
</dbReference>
<dbReference type="PANTHER" id="PTHR10584:SF166">
    <property type="entry name" value="RIBOKINASE"/>
    <property type="match status" value="1"/>
</dbReference>
<dbReference type="PROSITE" id="PS50088">
    <property type="entry name" value="ANK_REPEAT"/>
    <property type="match status" value="1"/>
</dbReference>
<dbReference type="Gene3D" id="1.10.510.10">
    <property type="entry name" value="Transferase(Phosphotransferase) domain 1"/>
    <property type="match status" value="1"/>
</dbReference>
<feature type="region of interest" description="Disordered" evidence="5">
    <location>
        <begin position="761"/>
        <end position="836"/>
    </location>
</feature>
<dbReference type="GO" id="GO:0004672">
    <property type="term" value="F:protein kinase activity"/>
    <property type="evidence" value="ECO:0007669"/>
    <property type="project" value="InterPro"/>
</dbReference>
<feature type="compositionally biased region" description="Polar residues" evidence="5">
    <location>
        <begin position="917"/>
        <end position="930"/>
    </location>
</feature>
<dbReference type="SUPFAM" id="SSF56112">
    <property type="entry name" value="Protein kinase-like (PK-like)"/>
    <property type="match status" value="1"/>
</dbReference>
<evidence type="ECO:0000256" key="3">
    <source>
        <dbReference type="ARBA" id="ARBA00022777"/>
    </source>
</evidence>
<comment type="similarity">
    <text evidence="1">Belongs to the carbohydrate kinase PfkB family.</text>
</comment>
<dbReference type="InterPro" id="IPR002139">
    <property type="entry name" value="Ribo/fructo_kinase"/>
</dbReference>
<organism evidence="7 8">
    <name type="scientific">Prymnesium parvum</name>
    <name type="common">Toxic golden alga</name>
    <dbReference type="NCBI Taxonomy" id="97485"/>
    <lineage>
        <taxon>Eukaryota</taxon>
        <taxon>Haptista</taxon>
        <taxon>Haptophyta</taxon>
        <taxon>Prymnesiophyceae</taxon>
        <taxon>Prymnesiales</taxon>
        <taxon>Prymnesiaceae</taxon>
        <taxon>Prymnesium</taxon>
    </lineage>
</organism>
<dbReference type="InterPro" id="IPR002173">
    <property type="entry name" value="Carboh/pur_kinase_PfkB_CS"/>
</dbReference>
<feature type="region of interest" description="Disordered" evidence="5">
    <location>
        <begin position="510"/>
        <end position="543"/>
    </location>
</feature>
<sequence length="1693" mass="184141">MFHYPALPRWERWRSIGTLQIRKSSRKRTPRKPIQAPASVYSGGEDNFVSVPLSTDKSRPTRTPRARVTFTSRSGMPHVIGQLYTLRVKRVKVAEPSEHTRSSNSSSVSARLSRASTGFIATAHSISRIRVRAMRKRKTKITEEFETLLAESLCSLRALRNVRQEKLEATLRSLDRSDLSEVAQSLDVLVQYIAATTIQSWARVLLARAHRCHGSLEEGSNSYQHRDRIQRVIVFGSINMDLKAETSGFWPRPGSAHLGTFSMSPGGKGANEAVALSRLGVPTTLVGRVGKDEMGRAVLEQLTSRQYRGLDCSRVRAFDDASTGVAVLFVTEADGQKGSVVCQGANGAAGDEEVAVILSLLPPLKTTMPINGDIAAHESISTSVGSPESAGLVSPTFSHGSSADKLHHTSISPPILLLQLELPVPPMLILAEEARRRGCLVVLKASPIAEEYVKGIEALLSEGIDWCFLNEWEAPTLLGWMNMTPLKESDGAEHARATYHAFFSRALGKPSPVADQRDPASLVDRDSSVSGRGTDASEEGDSLSSKFGSLFPRPGAAPIDEVSILVLPRTQFVFVDAIGAADAFVGGFLAAHVRGLPIDQKVLWAGAAADLSTMRPGGVNSMPHEDELLAYLNGAFTSNLLNSPKSSTQAANGSRGYKQNELHLTVLSGSMRRVTRTMQECSLDELATMLEEKDAFQVTPLQRAFDCYKLTKQSSLFLTVLRIFVCIHLSLRGAAIMKPIARLPVRKANSMDLPIYVPEISRASSGNGKDDSSDRGSMRPRRSLVHDMPGAPPQDMRRTSVSEKLPRLNLSADPLDGGASPKPMCPSATPDEDDSPVVSCVKRAGSLRLTDSTEIIGDGERLFGAVLPKKASEAAATAILALLRFSVEKKLDQYAREAQLTVAQTMALPCLQEELSNESTELNGQVTSSKEQGDLDDSESDGDDHPTVQVSSQTDTPDPGGAQPGRPGLAPPRRDSKPMNPPEGTRQSEDSAWWDEKSNQASRRLKAKKLKQALLTVKSPDGYTTLLAAAEAGSGALVRALLTNGASALDKNSEGENALHLAAKGKHREAVLALLECSNLPVSGPNSVDSHGRSPLDVSASLEFREELQQMYAAAKSATLVVRRMPSHSSSSLIYNRYYPFSKLGARLIIAEDVRTHRPVAIKTGNREQVEKEASTMRLIGPDNAPEVYDVFPDAAMGRYCLVMQAADAHSELDNVISRQKKRVGLEVRHHAQRLLSCVRAMHDLNLVHTDLKTKHFLRFDGEWKCIDFDSVISEGTEAIPNCTVRYAAPEVARSRLMGSPVVVTKAIDVWAMALVLFHFFTGSSLWGDVEVDERLVADHPETAVNQLGTNSELSAPQKRLLEEMLVVDPTKRKPLEEILAKSFFKEGEDTEQANFIEVLALFSSPKKLANGKGIPPLQLMREIVAIQSAIPRTLREIRPAARFPTDIEPVLRQLKPRIIQFSGHGNAVKRGAYAGALAFELPNGTIQLPSPQSFVDLLRKNICPRLELVFLNGCKTLSPLGEQIVEALPHLSVIGWGTVTADQAATAFAQGFYDSVARNCKRDRGGGSKGNLMEAYVSAERAFAEGGFIKADPALQKGAHGVYGILGHALVARRTGKLDGKKLDELKSGNSEKLKAMRNSFKLAHVVTSWSHLPLLAEQSLDGKTNRFLDDRPATENKDGKATYQGGQPDHI</sequence>
<evidence type="ECO:0000256" key="2">
    <source>
        <dbReference type="ARBA" id="ARBA00022679"/>
    </source>
</evidence>
<dbReference type="PROSITE" id="PS50297">
    <property type="entry name" value="ANK_REP_REGION"/>
    <property type="match status" value="1"/>
</dbReference>
<dbReference type="Proteomes" id="UP001515480">
    <property type="component" value="Unassembled WGS sequence"/>
</dbReference>
<dbReference type="PANTHER" id="PTHR10584">
    <property type="entry name" value="SUGAR KINASE"/>
    <property type="match status" value="1"/>
</dbReference>
<feature type="region of interest" description="Disordered" evidence="5">
    <location>
        <begin position="1668"/>
        <end position="1693"/>
    </location>
</feature>
<dbReference type="Pfam" id="PF00069">
    <property type="entry name" value="Pkinase"/>
    <property type="match status" value="1"/>
</dbReference>
<feature type="repeat" description="ANK" evidence="4">
    <location>
        <begin position="1021"/>
        <end position="1053"/>
    </location>
</feature>
<keyword evidence="2" id="KW-0808">Transferase</keyword>
<dbReference type="PRINTS" id="PR00990">
    <property type="entry name" value="RIBOKINASE"/>
</dbReference>
<dbReference type="EMBL" id="JBGBPQ010000002">
    <property type="protein sequence ID" value="KAL1527852.1"/>
    <property type="molecule type" value="Genomic_DNA"/>
</dbReference>
<dbReference type="Pfam" id="PF00294">
    <property type="entry name" value="PfkB"/>
    <property type="match status" value="1"/>
</dbReference>
<dbReference type="InterPro" id="IPR000719">
    <property type="entry name" value="Prot_kinase_dom"/>
</dbReference>
<keyword evidence="4" id="KW-0040">ANK repeat</keyword>
<dbReference type="InterPro" id="IPR011611">
    <property type="entry name" value="PfkB_dom"/>
</dbReference>
<reference evidence="7 8" key="1">
    <citation type="journal article" date="2024" name="Science">
        <title>Giant polyketide synthase enzymes in the biosynthesis of giant marine polyether toxins.</title>
        <authorList>
            <person name="Fallon T.R."/>
            <person name="Shende V.V."/>
            <person name="Wierzbicki I.H."/>
            <person name="Pendleton A.L."/>
            <person name="Watervoot N.F."/>
            <person name="Auber R.P."/>
            <person name="Gonzalez D.J."/>
            <person name="Wisecaver J.H."/>
            <person name="Moore B.S."/>
        </authorList>
    </citation>
    <scope>NUCLEOTIDE SEQUENCE [LARGE SCALE GENOMIC DNA]</scope>
    <source>
        <strain evidence="7 8">12B1</strain>
    </source>
</reference>
<dbReference type="PROSITE" id="PS50011">
    <property type="entry name" value="PROTEIN_KINASE_DOM"/>
    <property type="match status" value="1"/>
</dbReference>
<keyword evidence="3" id="KW-0418">Kinase</keyword>
<dbReference type="SUPFAM" id="SSF48403">
    <property type="entry name" value="Ankyrin repeat"/>
    <property type="match status" value="1"/>
</dbReference>
<feature type="domain" description="Protein kinase" evidence="6">
    <location>
        <begin position="1108"/>
        <end position="1385"/>
    </location>
</feature>
<dbReference type="PROSITE" id="PS00583">
    <property type="entry name" value="PFKB_KINASES_1"/>
    <property type="match status" value="1"/>
</dbReference>
<feature type="region of interest" description="Disordered" evidence="5">
    <location>
        <begin position="917"/>
        <end position="997"/>
    </location>
</feature>
<feature type="compositionally biased region" description="Basic and acidic residues" evidence="5">
    <location>
        <begin position="768"/>
        <end position="777"/>
    </location>
</feature>
<comment type="caution">
    <text evidence="7">The sequence shown here is derived from an EMBL/GenBank/DDBJ whole genome shotgun (WGS) entry which is preliminary data.</text>
</comment>
<feature type="compositionally biased region" description="Basic and acidic residues" evidence="5">
    <location>
        <begin position="1668"/>
        <end position="1682"/>
    </location>
</feature>
<gene>
    <name evidence="7" type="ORF">AB1Y20_009228</name>
</gene>
<dbReference type="Gene3D" id="1.25.40.20">
    <property type="entry name" value="Ankyrin repeat-containing domain"/>
    <property type="match status" value="1"/>
</dbReference>
<dbReference type="InterPro" id="IPR002110">
    <property type="entry name" value="Ankyrin_rpt"/>
</dbReference>
<evidence type="ECO:0000256" key="1">
    <source>
        <dbReference type="ARBA" id="ARBA00010688"/>
    </source>
</evidence>
<evidence type="ECO:0000313" key="7">
    <source>
        <dbReference type="EMBL" id="KAL1527852.1"/>
    </source>
</evidence>
<dbReference type="GO" id="GO:0006796">
    <property type="term" value="P:phosphate-containing compound metabolic process"/>
    <property type="evidence" value="ECO:0007669"/>
    <property type="project" value="UniProtKB-ARBA"/>
</dbReference>
<dbReference type="Pfam" id="PF12796">
    <property type="entry name" value="Ank_2"/>
    <property type="match status" value="1"/>
</dbReference>
<dbReference type="InterPro" id="IPR029056">
    <property type="entry name" value="Ribokinase-like"/>
</dbReference>
<dbReference type="InterPro" id="IPR036770">
    <property type="entry name" value="Ankyrin_rpt-contain_sf"/>
</dbReference>
<dbReference type="SMART" id="SM00220">
    <property type="entry name" value="S_TKc"/>
    <property type="match status" value="1"/>
</dbReference>
<feature type="compositionally biased region" description="Basic and acidic residues" evidence="5">
    <location>
        <begin position="515"/>
        <end position="527"/>
    </location>
</feature>
<feature type="compositionally biased region" description="Basic and acidic residues" evidence="5">
    <location>
        <begin position="986"/>
        <end position="997"/>
    </location>
</feature>
<evidence type="ECO:0000313" key="8">
    <source>
        <dbReference type="Proteomes" id="UP001515480"/>
    </source>
</evidence>
<accession>A0AB34K3Z8</accession>
<proteinExistence type="inferred from homology"/>
<evidence type="ECO:0000256" key="4">
    <source>
        <dbReference type="PROSITE-ProRule" id="PRU00023"/>
    </source>
</evidence>
<keyword evidence="8" id="KW-1185">Reference proteome</keyword>
<dbReference type="GO" id="GO:0005524">
    <property type="term" value="F:ATP binding"/>
    <property type="evidence" value="ECO:0007669"/>
    <property type="project" value="InterPro"/>
</dbReference>
<name>A0AB34K3Z8_PRYPA</name>
<evidence type="ECO:0000259" key="6">
    <source>
        <dbReference type="PROSITE" id="PS50011"/>
    </source>
</evidence>
<evidence type="ECO:0000256" key="5">
    <source>
        <dbReference type="SAM" id="MobiDB-lite"/>
    </source>
</evidence>
<dbReference type="SUPFAM" id="SSF53613">
    <property type="entry name" value="Ribokinase-like"/>
    <property type="match status" value="1"/>
</dbReference>
<feature type="compositionally biased region" description="Basic and acidic residues" evidence="5">
    <location>
        <begin position="795"/>
        <end position="806"/>
    </location>
</feature>
<dbReference type="InterPro" id="IPR011009">
    <property type="entry name" value="Kinase-like_dom_sf"/>
</dbReference>
<protein>
    <recommendedName>
        <fullName evidence="6">Protein kinase domain-containing protein</fullName>
    </recommendedName>
</protein>